<dbReference type="OrthoDB" id="9779830at2"/>
<organism evidence="3 4">
    <name type="scientific">Thioalkalivibrio sulfidiphilus (strain HL-EbGR7)</name>
    <dbReference type="NCBI Taxonomy" id="396588"/>
    <lineage>
        <taxon>Bacteria</taxon>
        <taxon>Pseudomonadati</taxon>
        <taxon>Pseudomonadota</taxon>
        <taxon>Gammaproteobacteria</taxon>
        <taxon>Chromatiales</taxon>
        <taxon>Ectothiorhodospiraceae</taxon>
        <taxon>Thioalkalivibrio</taxon>
    </lineage>
</organism>
<dbReference type="NCBIfam" id="TIGR02794">
    <property type="entry name" value="tolA_full"/>
    <property type="match status" value="1"/>
</dbReference>
<feature type="region of interest" description="Disordered" evidence="1">
    <location>
        <begin position="73"/>
        <end position="92"/>
    </location>
</feature>
<protein>
    <submittedName>
        <fullName evidence="3">TonB family protein</fullName>
    </submittedName>
</protein>
<proteinExistence type="predicted"/>
<accession>B8GUJ0</accession>
<keyword evidence="2" id="KW-1133">Transmembrane helix</keyword>
<dbReference type="STRING" id="396588.Tgr7_2230"/>
<dbReference type="Pfam" id="PF13103">
    <property type="entry name" value="TonB_2"/>
    <property type="match status" value="1"/>
</dbReference>
<keyword evidence="2" id="KW-0472">Membrane</keyword>
<dbReference type="HOGENOM" id="CLU_073807_2_0_6"/>
<sequence length="308" mass="36192">MWQTLREHPRILGTVAGIHLLLLAVMLLGFEFTPRSKASVMEISVADAEPVQVIEAVAVDARSFDRIEEQKREAERQRVEAERQRRLDEERRRAEAERQRQEEARRQEQARQEAERRRQAEAEAERRRQEEARRQAEAERQRQEEQRRQEEARRQAEAERQRQAEAERQRRLEEERRAEEARRQAALAAEERRLQEAAAQRAREEEARRQAARQAQLDSQRQQYMAAIRSAVERAWLRPADHQSGQRAVVFVRQAPGGFIQEVRIESCTGNPAFCRSVEAAVRRAEPLPSPPDPELFAREIRFTFEPS</sequence>
<feature type="region of interest" description="Disordered" evidence="1">
    <location>
        <begin position="98"/>
        <end position="220"/>
    </location>
</feature>
<evidence type="ECO:0000256" key="1">
    <source>
        <dbReference type="SAM" id="MobiDB-lite"/>
    </source>
</evidence>
<dbReference type="EMBL" id="CP001339">
    <property type="protein sequence ID" value="ACL73310.1"/>
    <property type="molecule type" value="Genomic_DNA"/>
</dbReference>
<feature type="transmembrane region" description="Helical" evidence="2">
    <location>
        <begin position="12"/>
        <end position="30"/>
    </location>
</feature>
<dbReference type="GO" id="GO:0019534">
    <property type="term" value="F:toxin transmembrane transporter activity"/>
    <property type="evidence" value="ECO:0007669"/>
    <property type="project" value="InterPro"/>
</dbReference>
<keyword evidence="2" id="KW-0812">Transmembrane</keyword>
<feature type="compositionally biased region" description="Basic and acidic residues" evidence="1">
    <location>
        <begin position="98"/>
        <end position="209"/>
    </location>
</feature>
<dbReference type="Gene3D" id="3.30.1150.10">
    <property type="match status" value="1"/>
</dbReference>
<dbReference type="GO" id="GO:0016020">
    <property type="term" value="C:membrane"/>
    <property type="evidence" value="ECO:0007669"/>
    <property type="project" value="InterPro"/>
</dbReference>
<dbReference type="KEGG" id="tgr:Tgr7_2230"/>
<name>B8GUJ0_THISH</name>
<reference evidence="3 4" key="1">
    <citation type="journal article" date="2011" name="Stand. Genomic Sci.">
        <title>Complete genome sequence of 'Thioalkalivibrio sulfidophilus' HL-EbGr7.</title>
        <authorList>
            <person name="Muyzer G."/>
            <person name="Sorokin D.Y."/>
            <person name="Mavromatis K."/>
            <person name="Lapidus A."/>
            <person name="Clum A."/>
            <person name="Ivanova N."/>
            <person name="Pati A."/>
            <person name="d'Haeseleer P."/>
            <person name="Woyke T."/>
            <person name="Kyrpides N.C."/>
        </authorList>
    </citation>
    <scope>NUCLEOTIDE SEQUENCE [LARGE SCALE GENOMIC DNA]</scope>
    <source>
        <strain evidence="3 4">HL-EbGR7</strain>
    </source>
</reference>
<dbReference type="eggNOG" id="COG3064">
    <property type="taxonomic scope" value="Bacteria"/>
</dbReference>
<evidence type="ECO:0000313" key="4">
    <source>
        <dbReference type="Proteomes" id="UP000002383"/>
    </source>
</evidence>
<dbReference type="AlphaFoldDB" id="B8GUJ0"/>
<dbReference type="Proteomes" id="UP000002383">
    <property type="component" value="Chromosome"/>
</dbReference>
<evidence type="ECO:0000313" key="3">
    <source>
        <dbReference type="EMBL" id="ACL73310.1"/>
    </source>
</evidence>
<dbReference type="SUPFAM" id="SSF74653">
    <property type="entry name" value="TolA/TonB C-terminal domain"/>
    <property type="match status" value="1"/>
</dbReference>
<dbReference type="RefSeq" id="WP_012638786.1">
    <property type="nucleotide sequence ID" value="NC_011901.1"/>
</dbReference>
<dbReference type="InterPro" id="IPR014161">
    <property type="entry name" value="Tol-Pal_TolA"/>
</dbReference>
<dbReference type="GO" id="GO:0043213">
    <property type="term" value="P:bacteriocin transport"/>
    <property type="evidence" value="ECO:0007669"/>
    <property type="project" value="InterPro"/>
</dbReference>
<evidence type="ECO:0000256" key="2">
    <source>
        <dbReference type="SAM" id="Phobius"/>
    </source>
</evidence>
<keyword evidence="4" id="KW-1185">Reference proteome</keyword>
<gene>
    <name evidence="3" type="ordered locus">Tgr7_2230</name>
</gene>